<gene>
    <name evidence="2" type="ORF">WOSG25_011510</name>
</gene>
<dbReference type="RefSeq" id="WP_027698201.1">
    <property type="nucleotide sequence ID" value="NZ_DF820484.1"/>
</dbReference>
<evidence type="ECO:0000313" key="3">
    <source>
        <dbReference type="Proteomes" id="UP000030643"/>
    </source>
</evidence>
<accession>A0A069CRN1</accession>
<evidence type="ECO:0000313" key="2">
    <source>
        <dbReference type="EMBL" id="GAK30059.1"/>
    </source>
</evidence>
<feature type="transmembrane region" description="Helical" evidence="1">
    <location>
        <begin position="153"/>
        <end position="171"/>
    </location>
</feature>
<feature type="transmembrane region" description="Helical" evidence="1">
    <location>
        <begin position="216"/>
        <end position="236"/>
    </location>
</feature>
<dbReference type="EMBL" id="DF820484">
    <property type="protein sequence ID" value="GAK30059.1"/>
    <property type="molecule type" value="Genomic_DNA"/>
</dbReference>
<protein>
    <submittedName>
        <fullName evidence="2">Putative membrane protein</fullName>
    </submittedName>
</protein>
<dbReference type="OrthoDB" id="258743at2"/>
<keyword evidence="1" id="KW-1133">Transmembrane helix</keyword>
<keyword evidence="1" id="KW-0812">Transmembrane</keyword>
<name>A0A069CRN1_WEIOS</name>
<keyword evidence="3" id="KW-1185">Reference proteome</keyword>
<dbReference type="AlphaFoldDB" id="A0A069CRN1"/>
<feature type="transmembrane region" description="Helical" evidence="1">
    <location>
        <begin position="111"/>
        <end position="133"/>
    </location>
</feature>
<keyword evidence="1" id="KW-0472">Membrane</keyword>
<organism evidence="2 3">
    <name type="scientific">Weissella oryzae (strain DSM 25784 / JCM 18191 / LMG 30913 / SG25)</name>
    <dbReference type="NCBI Taxonomy" id="1329250"/>
    <lineage>
        <taxon>Bacteria</taxon>
        <taxon>Bacillati</taxon>
        <taxon>Bacillota</taxon>
        <taxon>Bacilli</taxon>
        <taxon>Lactobacillales</taxon>
        <taxon>Lactobacillaceae</taxon>
        <taxon>Weissella</taxon>
    </lineage>
</organism>
<evidence type="ECO:0000256" key="1">
    <source>
        <dbReference type="SAM" id="Phobius"/>
    </source>
</evidence>
<feature type="transmembrane region" description="Helical" evidence="1">
    <location>
        <begin position="50"/>
        <end position="71"/>
    </location>
</feature>
<reference evidence="3" key="1">
    <citation type="journal article" date="2014" name="Genome Announc.">
        <title>Draft genome sequence of Weissella oryzae SG25T, isolated from fermented rice grains.</title>
        <authorList>
            <person name="Tanizawa Y."/>
            <person name="Fujisawa T."/>
            <person name="Mochizuki T."/>
            <person name="Kaminuma E."/>
            <person name="Suzuki Y."/>
            <person name="Nakamura Y."/>
            <person name="Tohno M."/>
        </authorList>
    </citation>
    <scope>NUCLEOTIDE SEQUENCE [LARGE SCALE GENOMIC DNA]</scope>
    <source>
        <strain evidence="3">DSM 25784 / JCM 18191 / LMG 30913 / SG25</strain>
    </source>
</reference>
<feature type="transmembrane region" description="Helical" evidence="1">
    <location>
        <begin position="183"/>
        <end position="204"/>
    </location>
</feature>
<sequence length="239" mass="26231">MSGNNILSTIALVLATLLVIPLLAAGLISALTTRANTKLLSRFGTKAPLALGWFGVIIHELSHALLALIFLHHLDQVKLVQNPFTKDHDGRLGYVSHAWNPSSRYQTVGNFFIGMAPIFGGAFVMWGMTVLLWPDLFAVSTMGWTIFTAVAPWRVALWLYIMLNLSLALNMSDADWQNTRSGMLLYAIVLTVIGLVLGCFSAVLPVLYTQLLMPLLVFYGSLLVIAAILYLIATLLERS</sequence>
<dbReference type="Proteomes" id="UP000030643">
    <property type="component" value="Unassembled WGS sequence"/>
</dbReference>
<proteinExistence type="predicted"/>
<dbReference type="STRING" id="1329250.WOSG25_011510"/>
<dbReference type="eggNOG" id="ENOG5031PIN">
    <property type="taxonomic scope" value="Bacteria"/>
</dbReference>